<sequence length="159" mass="16887">MLLWFLKLFNELYTRLHILQTGSLVGRICTFCICRLRRVNDDRFLLQGSHRKSSPDVPPTPIGFDPDAAVLPDALATDAIPAAAAAAAAAAATALLADISIAFEPDDDAGDAADGIKEEGIIVTGDDDVVNGVAIDKLPRIEDDVMVVDEVDGGVFVVR</sequence>
<dbReference type="InParanoid" id="A0A7R8Z0K1"/>
<evidence type="ECO:0000313" key="1">
    <source>
        <dbReference type="EMBL" id="CAD7091113.1"/>
    </source>
</evidence>
<protein>
    <submittedName>
        <fullName evidence="1">Uncharacterized protein</fullName>
    </submittedName>
</protein>
<dbReference type="EMBL" id="LR899013">
    <property type="protein sequence ID" value="CAD7091113.1"/>
    <property type="molecule type" value="Genomic_DNA"/>
</dbReference>
<dbReference type="AlphaFoldDB" id="A0A7R8Z0K1"/>
<reference evidence="1 2" key="1">
    <citation type="submission" date="2020-11" db="EMBL/GenBank/DDBJ databases">
        <authorList>
            <person name="Wallbank WR R."/>
            <person name="Pardo Diaz C."/>
            <person name="Kozak K."/>
            <person name="Martin S."/>
            <person name="Jiggins C."/>
            <person name="Moest M."/>
            <person name="Warren A I."/>
            <person name="Generalovic N T."/>
            <person name="Byers J.R.P. K."/>
            <person name="Montejo-Kovacevich G."/>
            <person name="Yen C E."/>
        </authorList>
    </citation>
    <scope>NUCLEOTIDE SEQUENCE [LARGE SCALE GENOMIC DNA]</scope>
</reference>
<keyword evidence="2" id="KW-1185">Reference proteome</keyword>
<name>A0A7R8Z0K1_HERIL</name>
<gene>
    <name evidence="1" type="ORF">HERILL_LOCUS13550</name>
</gene>
<organism evidence="1 2">
    <name type="scientific">Hermetia illucens</name>
    <name type="common">Black soldier fly</name>
    <dbReference type="NCBI Taxonomy" id="343691"/>
    <lineage>
        <taxon>Eukaryota</taxon>
        <taxon>Metazoa</taxon>
        <taxon>Ecdysozoa</taxon>
        <taxon>Arthropoda</taxon>
        <taxon>Hexapoda</taxon>
        <taxon>Insecta</taxon>
        <taxon>Pterygota</taxon>
        <taxon>Neoptera</taxon>
        <taxon>Endopterygota</taxon>
        <taxon>Diptera</taxon>
        <taxon>Brachycera</taxon>
        <taxon>Stratiomyomorpha</taxon>
        <taxon>Stratiomyidae</taxon>
        <taxon>Hermetiinae</taxon>
        <taxon>Hermetia</taxon>
    </lineage>
</organism>
<evidence type="ECO:0000313" key="2">
    <source>
        <dbReference type="Proteomes" id="UP000594454"/>
    </source>
</evidence>
<proteinExistence type="predicted"/>
<dbReference type="Proteomes" id="UP000594454">
    <property type="component" value="Chromosome 5"/>
</dbReference>
<accession>A0A7R8Z0K1</accession>